<feature type="region of interest" description="Disordered" evidence="7">
    <location>
        <begin position="439"/>
        <end position="519"/>
    </location>
</feature>
<feature type="domain" description="Helicase ATP-binding" evidence="8">
    <location>
        <begin position="109"/>
        <end position="377"/>
    </location>
</feature>
<keyword evidence="4" id="KW-0347">Helicase</keyword>
<dbReference type="InterPro" id="IPR027417">
    <property type="entry name" value="P-loop_NTPase"/>
</dbReference>
<feature type="compositionally biased region" description="Basic and acidic residues" evidence="7">
    <location>
        <begin position="60"/>
        <end position="70"/>
    </location>
</feature>
<evidence type="ECO:0000259" key="8">
    <source>
        <dbReference type="PROSITE" id="PS51192"/>
    </source>
</evidence>
<feature type="compositionally biased region" description="Basic and acidic residues" evidence="7">
    <location>
        <begin position="316"/>
        <end position="332"/>
    </location>
</feature>
<dbReference type="SMART" id="SM00487">
    <property type="entry name" value="DEXDc"/>
    <property type="match status" value="1"/>
</dbReference>
<dbReference type="Gene3D" id="3.40.50.300">
    <property type="entry name" value="P-loop containing nucleotide triphosphate hydrolases"/>
    <property type="match status" value="2"/>
</dbReference>
<keyword evidence="2" id="KW-0547">Nucleotide-binding</keyword>
<protein>
    <recommendedName>
        <fullName evidence="1">RNA helicase</fullName>
        <ecNumber evidence="1">3.6.4.13</ecNumber>
    </recommendedName>
</protein>
<evidence type="ECO:0000256" key="7">
    <source>
        <dbReference type="SAM" id="MobiDB-lite"/>
    </source>
</evidence>
<evidence type="ECO:0000313" key="9">
    <source>
        <dbReference type="EMBL" id="PWN91256.1"/>
    </source>
</evidence>
<dbReference type="InterPro" id="IPR011545">
    <property type="entry name" value="DEAD/DEAH_box_helicase_dom"/>
</dbReference>
<gene>
    <name evidence="9" type="ORF">FA10DRAFT_278123</name>
</gene>
<dbReference type="InterPro" id="IPR014001">
    <property type="entry name" value="Helicase_ATP-bd"/>
</dbReference>
<feature type="region of interest" description="Disordered" evidence="7">
    <location>
        <begin position="316"/>
        <end position="343"/>
    </location>
</feature>
<dbReference type="GO" id="GO:0016787">
    <property type="term" value="F:hydrolase activity"/>
    <property type="evidence" value="ECO:0007669"/>
    <property type="project" value="UniProtKB-KW"/>
</dbReference>
<evidence type="ECO:0000313" key="10">
    <source>
        <dbReference type="Proteomes" id="UP000245768"/>
    </source>
</evidence>
<dbReference type="GO" id="GO:0003724">
    <property type="term" value="F:RNA helicase activity"/>
    <property type="evidence" value="ECO:0007669"/>
    <property type="project" value="UniProtKB-EC"/>
</dbReference>
<evidence type="ECO:0000256" key="5">
    <source>
        <dbReference type="ARBA" id="ARBA00022840"/>
    </source>
</evidence>
<evidence type="ECO:0000256" key="4">
    <source>
        <dbReference type="ARBA" id="ARBA00022806"/>
    </source>
</evidence>
<dbReference type="SUPFAM" id="SSF52540">
    <property type="entry name" value="P-loop containing nucleoside triphosphate hydrolases"/>
    <property type="match status" value="2"/>
</dbReference>
<evidence type="ECO:0000256" key="6">
    <source>
        <dbReference type="ARBA" id="ARBA00047984"/>
    </source>
</evidence>
<accession>A0A316YQG5</accession>
<evidence type="ECO:0000256" key="3">
    <source>
        <dbReference type="ARBA" id="ARBA00022801"/>
    </source>
</evidence>
<dbReference type="STRING" id="215250.A0A316YQG5"/>
<dbReference type="AlphaFoldDB" id="A0A316YQG5"/>
<evidence type="ECO:0000256" key="2">
    <source>
        <dbReference type="ARBA" id="ARBA00022741"/>
    </source>
</evidence>
<feature type="compositionally biased region" description="Basic and acidic residues" evidence="7">
    <location>
        <begin position="497"/>
        <end position="509"/>
    </location>
</feature>
<evidence type="ECO:0000256" key="1">
    <source>
        <dbReference type="ARBA" id="ARBA00012552"/>
    </source>
</evidence>
<dbReference type="OrthoDB" id="10256233at2759"/>
<dbReference type="RefSeq" id="XP_025378454.1">
    <property type="nucleotide sequence ID" value="XM_025523430.1"/>
</dbReference>
<organism evidence="9 10">
    <name type="scientific">Acaromyces ingoldii</name>
    <dbReference type="NCBI Taxonomy" id="215250"/>
    <lineage>
        <taxon>Eukaryota</taxon>
        <taxon>Fungi</taxon>
        <taxon>Dikarya</taxon>
        <taxon>Basidiomycota</taxon>
        <taxon>Ustilaginomycotina</taxon>
        <taxon>Exobasidiomycetes</taxon>
        <taxon>Exobasidiales</taxon>
        <taxon>Cryptobasidiaceae</taxon>
        <taxon>Acaromyces</taxon>
    </lineage>
</organism>
<dbReference type="GO" id="GO:0003676">
    <property type="term" value="F:nucleic acid binding"/>
    <property type="evidence" value="ECO:0007669"/>
    <property type="project" value="InterPro"/>
</dbReference>
<dbReference type="Proteomes" id="UP000245768">
    <property type="component" value="Unassembled WGS sequence"/>
</dbReference>
<feature type="region of interest" description="Disordered" evidence="7">
    <location>
        <begin position="709"/>
        <end position="749"/>
    </location>
</feature>
<sequence>MLRSAGRTLLLGRRLALPAGRANASLARSVVTLSKTSVFPTAEHSPPAQRAPQGSGRASNNDRRGSEAEGRSTAVVPFSKLGLSEQLTQRIHETFPHIRKPTHAQQAILQLSREPCDFILRSHTGSGKSFSMLLALLSKPRLVLESGKDESLKRQNAISSIIVVPSSELAEQYMGWARTLWPESMESSLPSVVTCMHRDQNTSVEDHLKQLRDTNPHILVVSATRFQELLDRPAGPATLGISTLRTLVLDEADALLDLPPRFPSKKALWRHQRHPPAGLTSLNQIMAMRATYSGGLPIPRAGMEGERVKESIRRVQHQGADELYRRSQEKNGKGLRLSQSKTRSRGETPLQLIALSATANAVLRNFLGARTGWLRTNVRSESEQRRRNGGAGKWIDLTGLSKGEVPREQGIDYPKLEAWPLQIPRQIVHSCIVVDEPSILPPSDVGGGERSELSHWRNLNPGEVRKGKDVEPEEESDPAQTSFAEMAEGQGEEQDVEERGTEETNKRTEGTTTIVPPVPSSTGQVDVSLLEMLAYLFAIRNVHRGLALISPRWSTRAVVEHLQSLGVPATSSIRRSAASAKVKEENELVVLSASLVRGLDVPKLDHVFLVGPGSSMEIDTVSYVHDAGRVARIGQETQGVDEEAAMRSSGNIVSIVKGVDPTKPKRKGHIERSTAELKMSVIFKRLDVKCVPLDLGLPDEITEEEVAVTQQEVDGNNLQPDGEKAERSIDLADETKADASKEDTEAARS</sequence>
<keyword evidence="3" id="KW-0378">Hydrolase</keyword>
<dbReference type="InParanoid" id="A0A316YQG5"/>
<comment type="catalytic activity">
    <reaction evidence="6">
        <text>ATP + H2O = ADP + phosphate + H(+)</text>
        <dbReference type="Rhea" id="RHEA:13065"/>
        <dbReference type="ChEBI" id="CHEBI:15377"/>
        <dbReference type="ChEBI" id="CHEBI:15378"/>
        <dbReference type="ChEBI" id="CHEBI:30616"/>
        <dbReference type="ChEBI" id="CHEBI:43474"/>
        <dbReference type="ChEBI" id="CHEBI:456216"/>
        <dbReference type="EC" id="3.6.4.13"/>
    </reaction>
</comment>
<feature type="compositionally biased region" description="Basic and acidic residues" evidence="7">
    <location>
        <begin position="721"/>
        <end position="749"/>
    </location>
</feature>
<dbReference type="Pfam" id="PF00270">
    <property type="entry name" value="DEAD"/>
    <property type="match status" value="1"/>
</dbReference>
<dbReference type="EC" id="3.6.4.13" evidence="1"/>
<feature type="region of interest" description="Disordered" evidence="7">
    <location>
        <begin position="38"/>
        <end position="72"/>
    </location>
</feature>
<proteinExistence type="predicted"/>
<name>A0A316YQG5_9BASI</name>
<dbReference type="GO" id="GO:0005524">
    <property type="term" value="F:ATP binding"/>
    <property type="evidence" value="ECO:0007669"/>
    <property type="project" value="UniProtKB-KW"/>
</dbReference>
<keyword evidence="10" id="KW-1185">Reference proteome</keyword>
<dbReference type="EMBL" id="KZ819635">
    <property type="protein sequence ID" value="PWN91256.1"/>
    <property type="molecule type" value="Genomic_DNA"/>
</dbReference>
<reference evidence="9 10" key="1">
    <citation type="journal article" date="2018" name="Mol. Biol. Evol.">
        <title>Broad Genomic Sampling Reveals a Smut Pathogenic Ancestry of the Fungal Clade Ustilaginomycotina.</title>
        <authorList>
            <person name="Kijpornyongpan T."/>
            <person name="Mondo S.J."/>
            <person name="Barry K."/>
            <person name="Sandor L."/>
            <person name="Lee J."/>
            <person name="Lipzen A."/>
            <person name="Pangilinan J."/>
            <person name="LaButti K."/>
            <person name="Hainaut M."/>
            <person name="Henrissat B."/>
            <person name="Grigoriev I.V."/>
            <person name="Spatafora J.W."/>
            <person name="Aime M.C."/>
        </authorList>
    </citation>
    <scope>NUCLEOTIDE SEQUENCE [LARGE SCALE GENOMIC DNA]</scope>
    <source>
        <strain evidence="9 10">MCA 4198</strain>
    </source>
</reference>
<keyword evidence="5" id="KW-0067">ATP-binding</keyword>
<dbReference type="GeneID" id="37045346"/>
<dbReference type="PANTHER" id="PTHR47960">
    <property type="entry name" value="DEAD-BOX ATP-DEPENDENT RNA HELICASE 50"/>
    <property type="match status" value="1"/>
</dbReference>
<dbReference type="PROSITE" id="PS51192">
    <property type="entry name" value="HELICASE_ATP_BIND_1"/>
    <property type="match status" value="1"/>
</dbReference>